<reference evidence="1 2" key="1">
    <citation type="submission" date="2024-09" db="EMBL/GenBank/DDBJ databases">
        <title>The Natural Products Discovery Center: Release of the First 8490 Sequenced Strains for Exploring Actinobacteria Biosynthetic Diversity.</title>
        <authorList>
            <person name="Kalkreuter E."/>
            <person name="Kautsar S.A."/>
            <person name="Yang D."/>
            <person name="Bader C.D."/>
            <person name="Teijaro C.N."/>
            <person name="Fluegel L."/>
            <person name="Davis C.M."/>
            <person name="Simpson J.R."/>
            <person name="Lauterbach L."/>
            <person name="Steele A.D."/>
            <person name="Gui C."/>
            <person name="Meng S."/>
            <person name="Li G."/>
            <person name="Viehrig K."/>
            <person name="Ye F."/>
            <person name="Su P."/>
            <person name="Kiefer A.F."/>
            <person name="Nichols A."/>
            <person name="Cepeda A.J."/>
            <person name="Yan W."/>
            <person name="Fan B."/>
            <person name="Jiang Y."/>
            <person name="Adhikari A."/>
            <person name="Zheng C.-J."/>
            <person name="Schuster L."/>
            <person name="Cowan T.M."/>
            <person name="Smanski M.J."/>
            <person name="Chevrette M.G."/>
            <person name="De Carvalho L.P.S."/>
            <person name="Shen B."/>
        </authorList>
    </citation>
    <scope>NUCLEOTIDE SEQUENCE [LARGE SCALE GENOMIC DNA]</scope>
    <source>
        <strain evidence="1 2">NPDC058328</strain>
    </source>
</reference>
<evidence type="ECO:0000313" key="2">
    <source>
        <dbReference type="Proteomes" id="UP001601627"/>
    </source>
</evidence>
<dbReference type="EMBL" id="JBHVZQ010000047">
    <property type="protein sequence ID" value="MFF1278024.1"/>
    <property type="molecule type" value="Genomic_DNA"/>
</dbReference>
<sequence>MAHASSHLPIAEYDGLVSTLAYPFSPPEIDRGPLYRLTLNHVVTDVTPTELFRTTTEDG</sequence>
<proteinExistence type="predicted"/>
<comment type="caution">
    <text evidence="1">The sequence shown here is derived from an EMBL/GenBank/DDBJ whole genome shotgun (WGS) entry which is preliminary data.</text>
</comment>
<keyword evidence="2" id="KW-1185">Reference proteome</keyword>
<gene>
    <name evidence="1" type="ORF">ACFVZC_32270</name>
</gene>
<organism evidence="1 2">
    <name type="scientific">Streptomyces marokkonensis</name>
    <dbReference type="NCBI Taxonomy" id="324855"/>
    <lineage>
        <taxon>Bacteria</taxon>
        <taxon>Bacillati</taxon>
        <taxon>Actinomycetota</taxon>
        <taxon>Actinomycetes</taxon>
        <taxon>Kitasatosporales</taxon>
        <taxon>Streptomycetaceae</taxon>
        <taxon>Streptomyces</taxon>
    </lineage>
</organism>
<dbReference type="Proteomes" id="UP001601627">
    <property type="component" value="Unassembled WGS sequence"/>
</dbReference>
<name>A0ABW6QFM6_9ACTN</name>
<evidence type="ECO:0000313" key="1">
    <source>
        <dbReference type="EMBL" id="MFF1278024.1"/>
    </source>
</evidence>
<protein>
    <submittedName>
        <fullName evidence="1">Uncharacterized protein</fullName>
    </submittedName>
</protein>
<accession>A0ABW6QFM6</accession>
<dbReference type="RefSeq" id="WP_388240229.1">
    <property type="nucleotide sequence ID" value="NZ_JBHVZQ010000047.1"/>
</dbReference>